<accession>A0A1P8UPY3</accession>
<organism evidence="2 3">
    <name type="scientific">Salipiger abyssi</name>
    <dbReference type="NCBI Taxonomy" id="1250539"/>
    <lineage>
        <taxon>Bacteria</taxon>
        <taxon>Pseudomonadati</taxon>
        <taxon>Pseudomonadota</taxon>
        <taxon>Alphaproteobacteria</taxon>
        <taxon>Rhodobacterales</taxon>
        <taxon>Roseobacteraceae</taxon>
        <taxon>Salipiger</taxon>
    </lineage>
</organism>
<feature type="region of interest" description="Disordered" evidence="1">
    <location>
        <begin position="1"/>
        <end position="42"/>
    </location>
</feature>
<protein>
    <submittedName>
        <fullName evidence="2">Uncharacterized protein</fullName>
    </submittedName>
</protein>
<sequence>MPDAGTAARPGCGAASGQAGVSRAIRPSHREPCVMGNRTGQR</sequence>
<dbReference type="EMBL" id="CP015093">
    <property type="protein sequence ID" value="APZ51464.1"/>
    <property type="molecule type" value="Genomic_DNA"/>
</dbReference>
<dbReference type="Proteomes" id="UP000187059">
    <property type="component" value="Chromosome"/>
</dbReference>
<proteinExistence type="predicted"/>
<gene>
    <name evidence="2" type="ORF">Ga0080574_TMP1130</name>
</gene>
<evidence type="ECO:0000256" key="1">
    <source>
        <dbReference type="SAM" id="MobiDB-lite"/>
    </source>
</evidence>
<name>A0A1P8UPY3_9RHOB</name>
<reference evidence="2 3" key="1">
    <citation type="submission" date="2016-04" db="EMBL/GenBank/DDBJ databases">
        <title>Deep-sea bacteria in the southern Pacific.</title>
        <authorList>
            <person name="Tang K."/>
        </authorList>
    </citation>
    <scope>NUCLEOTIDE SEQUENCE [LARGE SCALE GENOMIC DNA]</scope>
    <source>
        <strain evidence="2 3">JLT2014</strain>
    </source>
</reference>
<evidence type="ECO:0000313" key="3">
    <source>
        <dbReference type="Proteomes" id="UP000187059"/>
    </source>
</evidence>
<dbReference type="AlphaFoldDB" id="A0A1P8UPY3"/>
<evidence type="ECO:0000313" key="2">
    <source>
        <dbReference type="EMBL" id="APZ51464.1"/>
    </source>
</evidence>
<keyword evidence="3" id="KW-1185">Reference proteome</keyword>
<dbReference type="KEGG" id="paby:Ga0080574_TMP1130"/>